<dbReference type="EC" id="3.1.1.1" evidence="5"/>
<keyword evidence="6" id="KW-1185">Reference proteome</keyword>
<accession>A0A518HA20</accession>
<dbReference type="AlphaFoldDB" id="A0A518HA20"/>
<keyword evidence="5" id="KW-0378">Hydrolase</keyword>
<reference evidence="5 6" key="1">
    <citation type="submission" date="2019-02" db="EMBL/GenBank/DDBJ databases">
        <title>Deep-cultivation of Planctomycetes and their phenomic and genomic characterization uncovers novel biology.</title>
        <authorList>
            <person name="Wiegand S."/>
            <person name="Jogler M."/>
            <person name="Boedeker C."/>
            <person name="Pinto D."/>
            <person name="Vollmers J."/>
            <person name="Rivas-Marin E."/>
            <person name="Kohn T."/>
            <person name="Peeters S.H."/>
            <person name="Heuer A."/>
            <person name="Rast P."/>
            <person name="Oberbeckmann S."/>
            <person name="Bunk B."/>
            <person name="Jeske O."/>
            <person name="Meyerdierks A."/>
            <person name="Storesund J.E."/>
            <person name="Kallscheuer N."/>
            <person name="Luecker S."/>
            <person name="Lage O.M."/>
            <person name="Pohl T."/>
            <person name="Merkel B.J."/>
            <person name="Hornburger P."/>
            <person name="Mueller R.-W."/>
            <person name="Bruemmer F."/>
            <person name="Labrenz M."/>
            <person name="Spormann A.M."/>
            <person name="Op den Camp H."/>
            <person name="Overmann J."/>
            <person name="Amann R."/>
            <person name="Jetten M.S.M."/>
            <person name="Mascher T."/>
            <person name="Medema M.H."/>
            <person name="Devos D.P."/>
            <person name="Kaster A.-K."/>
            <person name="Ovreas L."/>
            <person name="Rohde M."/>
            <person name="Galperin M.Y."/>
            <person name="Jogler C."/>
        </authorList>
    </citation>
    <scope>NUCLEOTIDE SEQUENCE [LARGE SCALE GENOMIC DNA]</scope>
    <source>
        <strain evidence="5 6">ElP</strain>
    </source>
</reference>
<dbReference type="PANTHER" id="PTHR46197:SF3">
    <property type="entry name" value="AB HYDROLASE-1 DOMAIN-CONTAINING PROTEIN"/>
    <property type="match status" value="1"/>
</dbReference>
<evidence type="ECO:0000313" key="5">
    <source>
        <dbReference type="EMBL" id="QDV37701.1"/>
    </source>
</evidence>
<dbReference type="Pfam" id="PF00561">
    <property type="entry name" value="Abhydrolase_1"/>
    <property type="match status" value="1"/>
</dbReference>
<sequence>MSEHQSRWIEVEGGRVHYLAEGPQGGRPVVLLHGASFSSATWAEIGTLEALAGAGYRAFAVDLPGYGKSSPSLGTYRTWLRVLLDLLKVEKPVVVSPSMSGRHSLPLVTEDPDRVAGFVAVAPLGIPQHQEMLDRITAPVLAVWGEHDTTVPQEQADLLVNSVRQGRKVVIPGGSHAPYMSDPEAFHAELLGFLSELP</sequence>
<dbReference type="EMBL" id="CP036426">
    <property type="protein sequence ID" value="QDV37701.1"/>
    <property type="molecule type" value="Genomic_DNA"/>
</dbReference>
<evidence type="ECO:0000259" key="4">
    <source>
        <dbReference type="Pfam" id="PF00561"/>
    </source>
</evidence>
<keyword evidence="2" id="KW-0963">Cytoplasm</keyword>
<comment type="similarity">
    <text evidence="3">Belongs to the AB hydrolase superfamily. ABHD14 family.</text>
</comment>
<dbReference type="RefSeq" id="WP_145275708.1">
    <property type="nucleotide sequence ID" value="NZ_CP036426.1"/>
</dbReference>
<dbReference type="SUPFAM" id="SSF53474">
    <property type="entry name" value="alpha/beta-Hydrolases"/>
    <property type="match status" value="1"/>
</dbReference>
<dbReference type="InterPro" id="IPR029058">
    <property type="entry name" value="AB_hydrolase_fold"/>
</dbReference>
<dbReference type="Gene3D" id="3.40.50.1820">
    <property type="entry name" value="alpha/beta hydrolase"/>
    <property type="match status" value="1"/>
</dbReference>
<evidence type="ECO:0000256" key="3">
    <source>
        <dbReference type="ARBA" id="ARBA00037942"/>
    </source>
</evidence>
<comment type="subcellular location">
    <subcellularLocation>
        <location evidence="1">Cytoplasm</location>
    </subcellularLocation>
</comment>
<evidence type="ECO:0000313" key="6">
    <source>
        <dbReference type="Proteomes" id="UP000317835"/>
    </source>
</evidence>
<evidence type="ECO:0000256" key="1">
    <source>
        <dbReference type="ARBA" id="ARBA00004496"/>
    </source>
</evidence>
<organism evidence="5 6">
    <name type="scientific">Tautonia plasticadhaerens</name>
    <dbReference type="NCBI Taxonomy" id="2527974"/>
    <lineage>
        <taxon>Bacteria</taxon>
        <taxon>Pseudomonadati</taxon>
        <taxon>Planctomycetota</taxon>
        <taxon>Planctomycetia</taxon>
        <taxon>Isosphaerales</taxon>
        <taxon>Isosphaeraceae</taxon>
        <taxon>Tautonia</taxon>
    </lineage>
</organism>
<evidence type="ECO:0000256" key="2">
    <source>
        <dbReference type="ARBA" id="ARBA00022490"/>
    </source>
</evidence>
<proteinExistence type="inferred from homology"/>
<dbReference type="InterPro" id="IPR000073">
    <property type="entry name" value="AB_hydrolase_1"/>
</dbReference>
<dbReference type="Proteomes" id="UP000317835">
    <property type="component" value="Chromosome"/>
</dbReference>
<dbReference type="GO" id="GO:0005737">
    <property type="term" value="C:cytoplasm"/>
    <property type="evidence" value="ECO:0007669"/>
    <property type="project" value="UniProtKB-SubCell"/>
</dbReference>
<feature type="domain" description="AB hydrolase-1" evidence="4">
    <location>
        <begin position="28"/>
        <end position="129"/>
    </location>
</feature>
<dbReference type="OrthoDB" id="252464at2"/>
<dbReference type="PANTHER" id="PTHR46197">
    <property type="entry name" value="PROTEIN ABHD14B-LIKE"/>
    <property type="match status" value="1"/>
</dbReference>
<gene>
    <name evidence="5" type="primary">nap_2</name>
    <name evidence="5" type="ORF">ElP_56440</name>
</gene>
<dbReference type="KEGG" id="tpla:ElP_56440"/>
<dbReference type="GO" id="GO:0106435">
    <property type="term" value="F:carboxylesterase activity"/>
    <property type="evidence" value="ECO:0007669"/>
    <property type="project" value="UniProtKB-EC"/>
</dbReference>
<name>A0A518HA20_9BACT</name>
<protein>
    <submittedName>
        <fullName evidence="5">Putative carboxylesterase nap</fullName>
        <ecNumber evidence="5">3.1.1.1</ecNumber>
    </submittedName>
</protein>